<dbReference type="Gene3D" id="3.30.70.270">
    <property type="match status" value="1"/>
</dbReference>
<dbReference type="InterPro" id="IPR000160">
    <property type="entry name" value="GGDEF_dom"/>
</dbReference>
<dbReference type="SMART" id="SM00267">
    <property type="entry name" value="GGDEF"/>
    <property type="match status" value="1"/>
</dbReference>
<dbReference type="Proteomes" id="UP000266506">
    <property type="component" value="Unassembled WGS sequence"/>
</dbReference>
<reference evidence="2 3" key="1">
    <citation type="submission" date="2018-08" db="EMBL/GenBank/DDBJ databases">
        <title>Genomic Encyclopedia of Archaeal and Bacterial Type Strains, Phase II (KMG-II): from individual species to whole genera.</title>
        <authorList>
            <person name="Goeker M."/>
        </authorList>
    </citation>
    <scope>NUCLEOTIDE SEQUENCE [LARGE SCALE GENOMIC DNA]</scope>
    <source>
        <strain evidence="2 3">ATCC 27112</strain>
    </source>
</reference>
<dbReference type="CDD" id="cd01949">
    <property type="entry name" value="GGDEF"/>
    <property type="match status" value="1"/>
</dbReference>
<sequence>MLMEELILKHKYFQAIRMKNGQILDPLTKTIARSPMISYIKYLIKNNIPFTMGIFDVDNFKNVNDNYGHQIGDEILVNFSRNVMNSFGSTAVMGRYGGDEFLIVREGEKSYDEINEFVGHIYNTGVRKPILLSTGKSLMVSATTGICTFPKDGKKYEELFLLCDKCLYFGKHEGRNCYTIYVELLHSKIDLSKTKKRGISERIIKLYKILANAEKKNKAYKGMEYITNDMSISGVAYFNKNKIQISYEKNEEYGKPPLLPDDFIKDLEEKEYIRVDDIERIKEKDPALYEFCYKNNLLSFVVFRVTEKEKKLGYVMFYDSDFRRVWQEDDLAVFVVFVKSLGMITHFGIV</sequence>
<dbReference type="EMBL" id="QXEV01000017">
    <property type="protein sequence ID" value="RIA75528.1"/>
    <property type="molecule type" value="Genomic_DNA"/>
</dbReference>
<name>A0A397RPC3_9MOLU</name>
<dbReference type="PROSITE" id="PS50887">
    <property type="entry name" value="GGDEF"/>
    <property type="match status" value="1"/>
</dbReference>
<dbReference type="InterPro" id="IPR052163">
    <property type="entry name" value="DGC-Regulatory_Protein"/>
</dbReference>
<protein>
    <submittedName>
        <fullName evidence="2">Diguanylate cyclase (GGDEF)-like protein</fullName>
    </submittedName>
</protein>
<accession>A0A397RPC3</accession>
<dbReference type="AlphaFoldDB" id="A0A397RPC3"/>
<evidence type="ECO:0000259" key="1">
    <source>
        <dbReference type="PROSITE" id="PS50887"/>
    </source>
</evidence>
<dbReference type="NCBIfam" id="TIGR00254">
    <property type="entry name" value="GGDEF"/>
    <property type="match status" value="1"/>
</dbReference>
<dbReference type="PANTHER" id="PTHR46663:SF2">
    <property type="entry name" value="GGDEF DOMAIN-CONTAINING PROTEIN"/>
    <property type="match status" value="1"/>
</dbReference>
<dbReference type="OrthoDB" id="363328at2"/>
<comment type="caution">
    <text evidence="2">The sequence shown here is derived from an EMBL/GenBank/DDBJ whole genome shotgun (WGS) entry which is preliminary data.</text>
</comment>
<feature type="domain" description="GGDEF" evidence="1">
    <location>
        <begin position="48"/>
        <end position="183"/>
    </location>
</feature>
<dbReference type="RefSeq" id="WP_119016547.1">
    <property type="nucleotide sequence ID" value="NZ_QXEV01000017.1"/>
</dbReference>
<proteinExistence type="predicted"/>
<organism evidence="2 3">
    <name type="scientific">Anaeroplasma bactoclasticum</name>
    <dbReference type="NCBI Taxonomy" id="2088"/>
    <lineage>
        <taxon>Bacteria</taxon>
        <taxon>Bacillati</taxon>
        <taxon>Mycoplasmatota</taxon>
        <taxon>Mollicutes</taxon>
        <taxon>Anaeroplasmatales</taxon>
        <taxon>Anaeroplasmataceae</taxon>
        <taxon>Anaeroplasma</taxon>
    </lineage>
</organism>
<dbReference type="InterPro" id="IPR043128">
    <property type="entry name" value="Rev_trsase/Diguanyl_cyclase"/>
</dbReference>
<dbReference type="SUPFAM" id="SSF55073">
    <property type="entry name" value="Nucleotide cyclase"/>
    <property type="match status" value="1"/>
</dbReference>
<dbReference type="InParanoid" id="A0A397RPC3"/>
<gene>
    <name evidence="2" type="ORF">EI71_01423</name>
</gene>
<dbReference type="InterPro" id="IPR029787">
    <property type="entry name" value="Nucleotide_cyclase"/>
</dbReference>
<dbReference type="PANTHER" id="PTHR46663">
    <property type="entry name" value="DIGUANYLATE CYCLASE DGCT-RELATED"/>
    <property type="match status" value="1"/>
</dbReference>
<evidence type="ECO:0000313" key="3">
    <source>
        <dbReference type="Proteomes" id="UP000266506"/>
    </source>
</evidence>
<evidence type="ECO:0000313" key="2">
    <source>
        <dbReference type="EMBL" id="RIA75528.1"/>
    </source>
</evidence>
<dbReference type="Pfam" id="PF00990">
    <property type="entry name" value="GGDEF"/>
    <property type="match status" value="1"/>
</dbReference>
<keyword evidence="3" id="KW-1185">Reference proteome</keyword>